<evidence type="ECO:0000313" key="2">
    <source>
        <dbReference type="Proteomes" id="UP000477680"/>
    </source>
</evidence>
<evidence type="ECO:0000313" key="1">
    <source>
        <dbReference type="EMBL" id="QIB67214.1"/>
    </source>
</evidence>
<proteinExistence type="predicted"/>
<dbReference type="KEGG" id="kim:G3T16_19190"/>
<dbReference type="Gene3D" id="1.50.10.10">
    <property type="match status" value="1"/>
</dbReference>
<dbReference type="GO" id="GO:0005975">
    <property type="term" value="P:carbohydrate metabolic process"/>
    <property type="evidence" value="ECO:0007669"/>
    <property type="project" value="InterPro"/>
</dbReference>
<evidence type="ECO:0008006" key="3">
    <source>
        <dbReference type="Google" id="ProtNLM"/>
    </source>
</evidence>
<organism evidence="1 2">
    <name type="scientific">Kineobactrum salinum</name>
    <dbReference type="NCBI Taxonomy" id="2708301"/>
    <lineage>
        <taxon>Bacteria</taxon>
        <taxon>Pseudomonadati</taxon>
        <taxon>Pseudomonadota</taxon>
        <taxon>Gammaproteobacteria</taxon>
        <taxon>Cellvibrionales</taxon>
        <taxon>Halieaceae</taxon>
        <taxon>Kineobactrum</taxon>
    </lineage>
</organism>
<gene>
    <name evidence="1" type="ORF">G3T16_19190</name>
</gene>
<dbReference type="AlphaFoldDB" id="A0A6C0UB54"/>
<keyword evidence="2" id="KW-1185">Reference proteome</keyword>
<sequence length="750" mass="83614">MSWASWLPWRFILSRAARRQGFLDPIELMARLRALAQPSEVDEPVELLRAGLVFHARGLINTKVIQHNLDWVWPYWIDRQFDPRDPSFIPRAFSISHINLTHRNWTAIGHPDCEELPIVDPRGLLTPLLDGWSVDCWIITDDGRCLLPSRAVEVEQHQELDRGVAVVTRTGQAGLQLTTRVEVEVVEGEAVCRLAATATADTGAWLVLALRSCNPEGVSFIHQVALADDRRSWRVDEHHSLEFSEPVARHHVSDYQHGDVFIHLDEHEDSQQGSCKVGMATAAAMFPLQPGIERTITATMPLRESGPQTLVAGAWDEIRAQACKLSCPEPRYQMLYDAAVSSLVLHSPDDVYPGPYTYKRFWFRDAAFLIHALLCLGLNARAERALARFPARQTPLGYFRSQDGEWDSNGEVLWILQRFEQLTGARLDPGWHGPIKRAARWIIRKRLDSKLDAPHAGLLPAGFSAEHLGPNDFYYWDDFWSVSGLHAAAELIADQDAGAAADFTAAAQDFAAAIDRSLEQCARRLRRPGMPASPYRRLDSGAIGSLVAGYPLQACAPDDVRLQDTVDFLLAKCFLDDAFFQDMIHSGLNAYLTLHVAQVLLRAGNPRYLDLMDAVAGLATSTGQWPEAIHPRTMGGCMGDGHHVWASAEWILMLRHCFVREEGERLILCAGVPARWLTQRSPVSFGPAPTSFGTVSVIVTPLDNEQTRVEWQADWHAEPPPIELRLPGHEVVSVTPGVTSMILSHEGAPR</sequence>
<dbReference type="InterPro" id="IPR012341">
    <property type="entry name" value="6hp_glycosidase-like_sf"/>
</dbReference>
<dbReference type="Proteomes" id="UP000477680">
    <property type="component" value="Chromosome"/>
</dbReference>
<dbReference type="InterPro" id="IPR008928">
    <property type="entry name" value="6-hairpin_glycosidase_sf"/>
</dbReference>
<protein>
    <recommendedName>
        <fullName evidence="3">Glycoside hydrolase family 15 protein</fullName>
    </recommendedName>
</protein>
<dbReference type="SUPFAM" id="SSF48208">
    <property type="entry name" value="Six-hairpin glycosidases"/>
    <property type="match status" value="1"/>
</dbReference>
<dbReference type="RefSeq" id="WP_163496641.1">
    <property type="nucleotide sequence ID" value="NZ_CP048711.1"/>
</dbReference>
<reference evidence="1 2" key="1">
    <citation type="submission" date="2020-02" db="EMBL/GenBank/DDBJ databases">
        <title>Genome sequencing for Kineobactrum sp. M2.</title>
        <authorList>
            <person name="Park S.-J."/>
        </authorList>
    </citation>
    <scope>NUCLEOTIDE SEQUENCE [LARGE SCALE GENOMIC DNA]</scope>
    <source>
        <strain evidence="1 2">M2</strain>
    </source>
</reference>
<dbReference type="EMBL" id="CP048711">
    <property type="protein sequence ID" value="QIB67214.1"/>
    <property type="molecule type" value="Genomic_DNA"/>
</dbReference>
<name>A0A6C0UB54_9GAMM</name>
<accession>A0A6C0UB54</accession>